<organism evidence="1 2">
    <name type="scientific">Sulfobacillus thermosulfidooxidans (strain DSM 9293 / VKM B-1269 / AT-1)</name>
    <dbReference type="NCBI Taxonomy" id="929705"/>
    <lineage>
        <taxon>Bacteria</taxon>
        <taxon>Bacillati</taxon>
        <taxon>Bacillota</taxon>
        <taxon>Clostridia</taxon>
        <taxon>Eubacteriales</taxon>
        <taxon>Clostridiales Family XVII. Incertae Sedis</taxon>
        <taxon>Sulfobacillus</taxon>
    </lineage>
</organism>
<dbReference type="OrthoDB" id="34197at2"/>
<dbReference type="AlphaFoldDB" id="A0A1W1W746"/>
<protein>
    <submittedName>
        <fullName evidence="1">Broad specificity phosphatase PhoE</fullName>
    </submittedName>
</protein>
<dbReference type="SUPFAM" id="SSF53254">
    <property type="entry name" value="Phosphoglycerate mutase-like"/>
    <property type="match status" value="1"/>
</dbReference>
<reference evidence="2" key="1">
    <citation type="submission" date="2017-04" db="EMBL/GenBank/DDBJ databases">
        <authorList>
            <person name="Varghese N."/>
            <person name="Submissions S."/>
        </authorList>
    </citation>
    <scope>NUCLEOTIDE SEQUENCE [LARGE SCALE GENOMIC DNA]</scope>
    <source>
        <strain evidence="2">DSM 9293</strain>
    </source>
</reference>
<dbReference type="CDD" id="cd07040">
    <property type="entry name" value="HP"/>
    <property type="match status" value="1"/>
</dbReference>
<sequence>MSTKLFVIRHGSVEKDPALAPELWPLSDLGRAKTEELARQEDWTGVVKLYQSPERKAQETGTIISRITDIPLQPLDDLRDVCPLVSLSSGPRVVGEDSPFYLGENRKAATDRIVQCIHDLAHRHHGQSIAIISHARILALLYSHILGRKITLLEWLSVPLPGLSVIDVDQWRVERGFLSREITEFSK</sequence>
<dbReference type="RefSeq" id="WP_020376220.1">
    <property type="nucleotide sequence ID" value="NZ_FWWY01000001.1"/>
</dbReference>
<dbReference type="Gene3D" id="3.40.50.1240">
    <property type="entry name" value="Phosphoglycerate mutase-like"/>
    <property type="match status" value="1"/>
</dbReference>
<dbReference type="STRING" id="28034.BFX07_02695"/>
<evidence type="ECO:0000313" key="2">
    <source>
        <dbReference type="Proteomes" id="UP000192660"/>
    </source>
</evidence>
<accession>A0A1W1W746</accession>
<dbReference type="InterPro" id="IPR029033">
    <property type="entry name" value="His_PPase_superfam"/>
</dbReference>
<dbReference type="InterPro" id="IPR013078">
    <property type="entry name" value="His_Pase_superF_clade-1"/>
</dbReference>
<dbReference type="Proteomes" id="UP000192660">
    <property type="component" value="Unassembled WGS sequence"/>
</dbReference>
<evidence type="ECO:0000313" key="1">
    <source>
        <dbReference type="EMBL" id="SMC02131.1"/>
    </source>
</evidence>
<gene>
    <name evidence="1" type="ORF">SAMN00768000_0349</name>
</gene>
<name>A0A1W1W746_SULTA</name>
<dbReference type="Pfam" id="PF00300">
    <property type="entry name" value="His_Phos_1"/>
    <property type="match status" value="2"/>
</dbReference>
<dbReference type="EMBL" id="FWWY01000001">
    <property type="protein sequence ID" value="SMC02131.1"/>
    <property type="molecule type" value="Genomic_DNA"/>
</dbReference>
<proteinExistence type="predicted"/>
<keyword evidence="2" id="KW-1185">Reference proteome</keyword>